<dbReference type="PANTHER" id="PTHR12170:SF3">
    <property type="entry name" value="GH10162P"/>
    <property type="match status" value="1"/>
</dbReference>
<feature type="region of interest" description="Disordered" evidence="7">
    <location>
        <begin position="540"/>
        <end position="609"/>
    </location>
</feature>
<comment type="caution">
    <text evidence="10">The sequence shown here is derived from an EMBL/GenBank/DDBJ whole genome shotgun (WGS) entry which is preliminary data.</text>
</comment>
<dbReference type="GO" id="GO:0061630">
    <property type="term" value="F:ubiquitin protein ligase activity"/>
    <property type="evidence" value="ECO:0007669"/>
    <property type="project" value="InterPro"/>
</dbReference>
<keyword evidence="5" id="KW-0862">Zinc</keyword>
<comment type="subcellular location">
    <subcellularLocation>
        <location evidence="1">Cytoplasm</location>
    </subcellularLocation>
</comment>
<dbReference type="PANTHER" id="PTHR12170">
    <property type="entry name" value="MACROPHAGE ERYTHROBLAST ATTACHER-RELATED"/>
    <property type="match status" value="1"/>
</dbReference>
<evidence type="ECO:0000256" key="5">
    <source>
        <dbReference type="ARBA" id="ARBA00022833"/>
    </source>
</evidence>
<dbReference type="Pfam" id="PF10607">
    <property type="entry name" value="CTLH"/>
    <property type="match status" value="1"/>
</dbReference>
<dbReference type="InterPro" id="IPR013665">
    <property type="entry name" value="Sfi1_dom"/>
</dbReference>
<dbReference type="GO" id="GO:0034657">
    <property type="term" value="C:GID complex"/>
    <property type="evidence" value="ECO:0007669"/>
    <property type="project" value="TreeGrafter"/>
</dbReference>
<dbReference type="PROSITE" id="PS50897">
    <property type="entry name" value="CTLH"/>
    <property type="match status" value="1"/>
</dbReference>
<dbReference type="Pfam" id="PF08457">
    <property type="entry name" value="Sfi1"/>
    <property type="match status" value="2"/>
</dbReference>
<evidence type="ECO:0000256" key="7">
    <source>
        <dbReference type="SAM" id="MobiDB-lite"/>
    </source>
</evidence>
<evidence type="ECO:0000256" key="2">
    <source>
        <dbReference type="ARBA" id="ARBA00022490"/>
    </source>
</evidence>
<feature type="domain" description="RING-Gid-type" evidence="9">
    <location>
        <begin position="329"/>
        <end position="375"/>
    </location>
</feature>
<feature type="compositionally biased region" description="Low complexity" evidence="7">
    <location>
        <begin position="1382"/>
        <end position="1399"/>
    </location>
</feature>
<accession>A0AAD6ZXI1</accession>
<gene>
    <name evidence="10" type="ORF">DFH08DRAFT_925072</name>
</gene>
<evidence type="ECO:0000313" key="11">
    <source>
        <dbReference type="Proteomes" id="UP001218218"/>
    </source>
</evidence>
<protein>
    <submittedName>
        <fullName evidence="10">Uncharacterized protein</fullName>
    </submittedName>
</protein>
<feature type="region of interest" description="Disordered" evidence="7">
    <location>
        <begin position="1319"/>
        <end position="1442"/>
    </location>
</feature>
<evidence type="ECO:0000256" key="4">
    <source>
        <dbReference type="ARBA" id="ARBA00022771"/>
    </source>
</evidence>
<keyword evidence="3" id="KW-0479">Metal-binding</keyword>
<evidence type="ECO:0000259" key="9">
    <source>
        <dbReference type="PROSITE" id="PS51867"/>
    </source>
</evidence>
<feature type="compositionally biased region" description="Low complexity" evidence="7">
    <location>
        <begin position="591"/>
        <end position="604"/>
    </location>
</feature>
<dbReference type="InterPro" id="IPR006595">
    <property type="entry name" value="CTLH_C"/>
</dbReference>
<evidence type="ECO:0000256" key="1">
    <source>
        <dbReference type="ARBA" id="ARBA00004496"/>
    </source>
</evidence>
<sequence>MDGPLKELSKLEKLTSGPLKGKVSISDSLDSLLQSLREAKDAIQPGTVSPDLLLQLSQTVDVKKKEVDERQKEVYNSVSRLGKALDKKFTAALPSYPDAFKDAVYVTALERTIALHFLRTGQFDTAGIFLQEAGLNIPADLRAQFIDLHRILQALRNQDIGPALGWVAKNRDFLSDRGSPLEFHLHRSQYIRLLLSTHPPNVMVALAYAKENMWPFYTENEDECRRLTGCIAYLPLSKLQTSPYADFASPSLHFDLEPLFAKEYCASLGMSRQVPLRVVGDIGGGGALSRIEKGRKVMRERKSEWSQSDELPIEIPLPPENRYHSIFSCPVSKEQSTETNPPMMMGCGHVVTKDSLHKLSKPGGELIGLTHDEVALLDAIIARAGASATSFPAVFTAYNAILKERGLDPSEVVFYGKLLKLGTLKGANWGEKWRMVKVQQGYGDAPRPSHLPAGTAPKPVKTAPTRLTGRDSRVSRPTASSTLHSRELESTSMGSDEDSVSVDVPQYHLLKRPAMRPASPVHSELTSATLDSRKFPVLATNTRSRPMPPTRPQIWPTDVSDTTEHPAASTPPSYRAAVRENVPPRRRIVTPTSPSPAKRPSSSSLATARQVVARARERKGSVVNEDDAWNKIKMLQDEKDADAFRQDRLVERCWEVWKEASRWIITTHQQIGEARENLILRRYMHRWRTRTAESRAQFDWVATQENSRHLQNAFRVWRGRIQEKKNLDWVAKQENSRHLQNALRVWRERTKEKKLARWRASLRSKMKTVRDKRELKLMKDAMSTWRRCYRAYSADRHYTGTLVLRYYEHWRKRLAHLDHLDDAADRLSRVHEDGVLEKFWHRWKHASQLQLAYRIVTDNIDLRVKTEVMDAWRKQIRENHKADAHYEIVLRKKILGSWKSARDRIEARPSMENRAAAHAGRSLLRATYTVMKARYQKRRLEGIADSGRLKEAWVVWKTRLQRQKKLQDTALAFSLRLNSPLARSAFEKWRKMHSIHTNLETVAAFHHSKYLLRRVLLAWRIELRNKHKSMTKARAVDKFLVVRSAWTVLRAKFAARRREYTLKALELRKTRSIFYGWLERANRRRVQKFAEEKIRSRIIKRILANALTRWTNRTIDVKNRELQATIDRDTWLIKIAFRKWKSAQNHHAFVVSLMESYQLVKREDLFKKIFHRWLSAARTARRRRLILDQKEAEMKLAYLSVGWDKWRDRFKQQRLQPIEYDVILQNHRNTLIQAFKLWRSKTKSLPAIRFNALRVKRIQTRCWNIWKEALPRALQTKAAREVERNAVLSKFFNKWLQAHRTKIALKAVARARYLRLPPAPMRSTPGSRPAPAPAPAPTTIISRSVFSRRTVKTEEQTSDDDDDPGPSWRRKQFAAPQSSRFSIPVTRTSSPTRSTESTVFPTRPASSVTGEEKPSSLLREFRQLQRRPKSPSEHSRTTREPP</sequence>
<dbReference type="EMBL" id="JARIHO010000023">
    <property type="protein sequence ID" value="KAJ7343537.1"/>
    <property type="molecule type" value="Genomic_DNA"/>
</dbReference>
<dbReference type="GO" id="GO:0043161">
    <property type="term" value="P:proteasome-mediated ubiquitin-dependent protein catabolic process"/>
    <property type="evidence" value="ECO:0007669"/>
    <property type="project" value="InterPro"/>
</dbReference>
<feature type="compositionally biased region" description="Basic and acidic residues" evidence="7">
    <location>
        <begin position="1430"/>
        <end position="1442"/>
    </location>
</feature>
<dbReference type="GO" id="GO:0005737">
    <property type="term" value="C:cytoplasm"/>
    <property type="evidence" value="ECO:0007669"/>
    <property type="project" value="UniProtKB-SubCell"/>
</dbReference>
<evidence type="ECO:0000313" key="10">
    <source>
        <dbReference type="EMBL" id="KAJ7343537.1"/>
    </source>
</evidence>
<evidence type="ECO:0000259" key="8">
    <source>
        <dbReference type="PROSITE" id="PS50897"/>
    </source>
</evidence>
<proteinExistence type="predicted"/>
<dbReference type="PROSITE" id="PS51867">
    <property type="entry name" value="ZF_RING_GID"/>
    <property type="match status" value="1"/>
</dbReference>
<name>A0AAD6ZXI1_9AGAR</name>
<feature type="domain" description="CTLH" evidence="8">
    <location>
        <begin position="144"/>
        <end position="201"/>
    </location>
</feature>
<feature type="zinc finger region" description="RING-Gid-type" evidence="6">
    <location>
        <begin position="329"/>
        <end position="375"/>
    </location>
</feature>
<reference evidence="10" key="1">
    <citation type="submission" date="2023-03" db="EMBL/GenBank/DDBJ databases">
        <title>Massive genome expansion in bonnet fungi (Mycena s.s.) driven by repeated elements and novel gene families across ecological guilds.</title>
        <authorList>
            <consortium name="Lawrence Berkeley National Laboratory"/>
            <person name="Harder C.B."/>
            <person name="Miyauchi S."/>
            <person name="Viragh M."/>
            <person name="Kuo A."/>
            <person name="Thoen E."/>
            <person name="Andreopoulos B."/>
            <person name="Lu D."/>
            <person name="Skrede I."/>
            <person name="Drula E."/>
            <person name="Henrissat B."/>
            <person name="Morin E."/>
            <person name="Kohler A."/>
            <person name="Barry K."/>
            <person name="LaButti K."/>
            <person name="Morin E."/>
            <person name="Salamov A."/>
            <person name="Lipzen A."/>
            <person name="Mereny Z."/>
            <person name="Hegedus B."/>
            <person name="Baldrian P."/>
            <person name="Stursova M."/>
            <person name="Weitz H."/>
            <person name="Taylor A."/>
            <person name="Grigoriev I.V."/>
            <person name="Nagy L.G."/>
            <person name="Martin F."/>
            <person name="Kauserud H."/>
        </authorList>
    </citation>
    <scope>NUCLEOTIDE SEQUENCE</scope>
    <source>
        <strain evidence="10">CBHHK002</strain>
    </source>
</reference>
<feature type="region of interest" description="Disordered" evidence="7">
    <location>
        <begin position="441"/>
        <end position="500"/>
    </location>
</feature>
<evidence type="ECO:0000256" key="6">
    <source>
        <dbReference type="PROSITE-ProRule" id="PRU01215"/>
    </source>
</evidence>
<dbReference type="InterPro" id="IPR045098">
    <property type="entry name" value="Fyv10_fam"/>
</dbReference>
<keyword evidence="2" id="KW-0963">Cytoplasm</keyword>
<dbReference type="Proteomes" id="UP001218218">
    <property type="component" value="Unassembled WGS sequence"/>
</dbReference>
<keyword evidence="11" id="KW-1185">Reference proteome</keyword>
<dbReference type="InterPro" id="IPR024964">
    <property type="entry name" value="CTLH/CRA"/>
</dbReference>
<feature type="compositionally biased region" description="Basic and acidic residues" evidence="7">
    <location>
        <begin position="1410"/>
        <end position="1423"/>
    </location>
</feature>
<keyword evidence="4 6" id="KW-0863">Zinc-finger</keyword>
<organism evidence="10 11">
    <name type="scientific">Mycena albidolilacea</name>
    <dbReference type="NCBI Taxonomy" id="1033008"/>
    <lineage>
        <taxon>Eukaryota</taxon>
        <taxon>Fungi</taxon>
        <taxon>Dikarya</taxon>
        <taxon>Basidiomycota</taxon>
        <taxon>Agaricomycotina</taxon>
        <taxon>Agaricomycetes</taxon>
        <taxon>Agaricomycetidae</taxon>
        <taxon>Agaricales</taxon>
        <taxon>Marasmiineae</taxon>
        <taxon>Mycenaceae</taxon>
        <taxon>Mycena</taxon>
    </lineage>
</organism>
<dbReference type="GO" id="GO:0008270">
    <property type="term" value="F:zinc ion binding"/>
    <property type="evidence" value="ECO:0007669"/>
    <property type="project" value="UniProtKB-KW"/>
</dbReference>
<dbReference type="InterPro" id="IPR044063">
    <property type="entry name" value="ZF_RING_GID"/>
</dbReference>
<dbReference type="SMART" id="SM00668">
    <property type="entry name" value="CTLH"/>
    <property type="match status" value="1"/>
</dbReference>
<evidence type="ECO:0000256" key="3">
    <source>
        <dbReference type="ARBA" id="ARBA00022723"/>
    </source>
</evidence>
<dbReference type="GO" id="GO:0005634">
    <property type="term" value="C:nucleus"/>
    <property type="evidence" value="ECO:0007669"/>
    <property type="project" value="TreeGrafter"/>
</dbReference>